<feature type="compositionally biased region" description="Basic residues" evidence="1">
    <location>
        <begin position="152"/>
        <end position="164"/>
    </location>
</feature>
<feature type="compositionally biased region" description="Basic residues" evidence="1">
    <location>
        <begin position="114"/>
        <end position="124"/>
    </location>
</feature>
<feature type="region of interest" description="Disordered" evidence="1">
    <location>
        <begin position="103"/>
        <end position="170"/>
    </location>
</feature>
<reference evidence="2" key="2">
    <citation type="submission" date="2018-03" db="EMBL/GenBank/DDBJ databases">
        <title>The Triticum urartu genome reveals the dynamic nature of wheat genome evolution.</title>
        <authorList>
            <person name="Ling H."/>
            <person name="Ma B."/>
            <person name="Shi X."/>
            <person name="Liu H."/>
            <person name="Dong L."/>
            <person name="Sun H."/>
            <person name="Cao Y."/>
            <person name="Gao Q."/>
            <person name="Zheng S."/>
            <person name="Li Y."/>
            <person name="Yu Y."/>
            <person name="Du H."/>
            <person name="Qi M."/>
            <person name="Li Y."/>
            <person name="Yu H."/>
            <person name="Cui Y."/>
            <person name="Wang N."/>
            <person name="Chen C."/>
            <person name="Wu H."/>
            <person name="Zhao Y."/>
            <person name="Zhang J."/>
            <person name="Li Y."/>
            <person name="Zhou W."/>
            <person name="Zhang B."/>
            <person name="Hu W."/>
            <person name="Eijk M."/>
            <person name="Tang J."/>
            <person name="Witsenboer H."/>
            <person name="Zhao S."/>
            <person name="Li Z."/>
            <person name="Zhang A."/>
            <person name="Wang D."/>
            <person name="Liang C."/>
        </authorList>
    </citation>
    <scope>NUCLEOTIDE SEQUENCE [LARGE SCALE GENOMIC DNA]</scope>
    <source>
        <strain evidence="2">cv. G1812</strain>
    </source>
</reference>
<name>A0A8R7UDP0_TRIUA</name>
<dbReference type="Gramene" id="TuG1812G0500000441.01.T01">
    <property type="protein sequence ID" value="TuG1812G0500000441.01.T01.cds352348"/>
    <property type="gene ID" value="TuG1812G0500000441.01"/>
</dbReference>
<dbReference type="AlphaFoldDB" id="A0A8R7UDP0"/>
<sequence>AADRDVPGPVGVVVPGVGVEPRHEPPGDIDVAGCVDERGGDVPVAGEPEGREHATEAVEAGAAVLGPVAAVEGVVGGLREVAIPEYLRAEAGVERVEERRIPPAATGELSVRVDRRRQRGRQRLHGNSYGNRDDSELEEALEDGGQATTGDRHRRAGLARRRSRSAVLSC</sequence>
<evidence type="ECO:0000313" key="2">
    <source>
        <dbReference type="EnsemblPlants" id="TuG1812G0500000441.01.T01.cds352348"/>
    </source>
</evidence>
<evidence type="ECO:0000256" key="1">
    <source>
        <dbReference type="SAM" id="MobiDB-lite"/>
    </source>
</evidence>
<dbReference type="EnsemblPlants" id="TuG1812G0500000441.01.T01">
    <property type="protein sequence ID" value="TuG1812G0500000441.01.T01.cds352348"/>
    <property type="gene ID" value="TuG1812G0500000441.01"/>
</dbReference>
<keyword evidence="3" id="KW-1185">Reference proteome</keyword>
<reference evidence="3" key="1">
    <citation type="journal article" date="2013" name="Nature">
        <title>Draft genome of the wheat A-genome progenitor Triticum urartu.</title>
        <authorList>
            <person name="Ling H.Q."/>
            <person name="Zhao S."/>
            <person name="Liu D."/>
            <person name="Wang J."/>
            <person name="Sun H."/>
            <person name="Zhang C."/>
            <person name="Fan H."/>
            <person name="Li D."/>
            <person name="Dong L."/>
            <person name="Tao Y."/>
            <person name="Gao C."/>
            <person name="Wu H."/>
            <person name="Li Y."/>
            <person name="Cui Y."/>
            <person name="Guo X."/>
            <person name="Zheng S."/>
            <person name="Wang B."/>
            <person name="Yu K."/>
            <person name="Liang Q."/>
            <person name="Yang W."/>
            <person name="Lou X."/>
            <person name="Chen J."/>
            <person name="Feng M."/>
            <person name="Jian J."/>
            <person name="Zhang X."/>
            <person name="Luo G."/>
            <person name="Jiang Y."/>
            <person name="Liu J."/>
            <person name="Wang Z."/>
            <person name="Sha Y."/>
            <person name="Zhang B."/>
            <person name="Wu H."/>
            <person name="Tang D."/>
            <person name="Shen Q."/>
            <person name="Xue P."/>
            <person name="Zou S."/>
            <person name="Wang X."/>
            <person name="Liu X."/>
            <person name="Wang F."/>
            <person name="Yang Y."/>
            <person name="An X."/>
            <person name="Dong Z."/>
            <person name="Zhang K."/>
            <person name="Zhang X."/>
            <person name="Luo M.C."/>
            <person name="Dvorak J."/>
            <person name="Tong Y."/>
            <person name="Wang J."/>
            <person name="Yang H."/>
            <person name="Li Z."/>
            <person name="Wang D."/>
            <person name="Zhang A."/>
            <person name="Wang J."/>
        </authorList>
    </citation>
    <scope>NUCLEOTIDE SEQUENCE</scope>
    <source>
        <strain evidence="3">cv. G1812</strain>
    </source>
</reference>
<evidence type="ECO:0000313" key="3">
    <source>
        <dbReference type="Proteomes" id="UP000015106"/>
    </source>
</evidence>
<protein>
    <submittedName>
        <fullName evidence="2">Uncharacterized protein</fullName>
    </submittedName>
</protein>
<proteinExistence type="predicted"/>
<reference evidence="2" key="3">
    <citation type="submission" date="2022-06" db="UniProtKB">
        <authorList>
            <consortium name="EnsemblPlants"/>
        </authorList>
    </citation>
    <scope>IDENTIFICATION</scope>
</reference>
<dbReference type="Proteomes" id="UP000015106">
    <property type="component" value="Chromosome 5"/>
</dbReference>
<organism evidence="2 3">
    <name type="scientific">Triticum urartu</name>
    <name type="common">Red wild einkorn</name>
    <name type="synonym">Crithodium urartu</name>
    <dbReference type="NCBI Taxonomy" id="4572"/>
    <lineage>
        <taxon>Eukaryota</taxon>
        <taxon>Viridiplantae</taxon>
        <taxon>Streptophyta</taxon>
        <taxon>Embryophyta</taxon>
        <taxon>Tracheophyta</taxon>
        <taxon>Spermatophyta</taxon>
        <taxon>Magnoliopsida</taxon>
        <taxon>Liliopsida</taxon>
        <taxon>Poales</taxon>
        <taxon>Poaceae</taxon>
        <taxon>BOP clade</taxon>
        <taxon>Pooideae</taxon>
        <taxon>Triticodae</taxon>
        <taxon>Triticeae</taxon>
        <taxon>Triticinae</taxon>
        <taxon>Triticum</taxon>
    </lineage>
</organism>
<accession>A0A8R7UDP0</accession>